<dbReference type="GO" id="GO:0061630">
    <property type="term" value="F:ubiquitin protein ligase activity"/>
    <property type="evidence" value="ECO:0007669"/>
    <property type="project" value="TreeGrafter"/>
</dbReference>
<keyword evidence="1" id="KW-0479">Metal-binding</keyword>
<dbReference type="GO" id="GO:0006511">
    <property type="term" value="P:ubiquitin-dependent protein catabolic process"/>
    <property type="evidence" value="ECO:0007669"/>
    <property type="project" value="TreeGrafter"/>
</dbReference>
<evidence type="ECO:0000313" key="6">
    <source>
        <dbReference type="EMBL" id="GMI02651.1"/>
    </source>
</evidence>
<accession>A0A9W7F530</accession>
<dbReference type="PANTHER" id="PTHR46016">
    <property type="entry name" value="ZINC FINGER, RING/FYVE/PHD-TYPE"/>
    <property type="match status" value="1"/>
</dbReference>
<dbReference type="InterPro" id="IPR017907">
    <property type="entry name" value="Znf_RING_CS"/>
</dbReference>
<dbReference type="InterPro" id="IPR001841">
    <property type="entry name" value="Znf_RING"/>
</dbReference>
<evidence type="ECO:0000259" key="5">
    <source>
        <dbReference type="PROSITE" id="PS50089"/>
    </source>
</evidence>
<proteinExistence type="predicted"/>
<dbReference type="SMART" id="SM00184">
    <property type="entry name" value="RING"/>
    <property type="match status" value="1"/>
</dbReference>
<dbReference type="Gene3D" id="3.30.40.10">
    <property type="entry name" value="Zinc/RING finger domain, C3HC4 (zinc finger)"/>
    <property type="match status" value="1"/>
</dbReference>
<dbReference type="SUPFAM" id="SSF57850">
    <property type="entry name" value="RING/U-box"/>
    <property type="match status" value="1"/>
</dbReference>
<dbReference type="AlphaFoldDB" id="A0A9W7F530"/>
<keyword evidence="3" id="KW-0862">Zinc</keyword>
<evidence type="ECO:0000256" key="1">
    <source>
        <dbReference type="ARBA" id="ARBA00022723"/>
    </source>
</evidence>
<dbReference type="Pfam" id="PF13923">
    <property type="entry name" value="zf-C3HC4_2"/>
    <property type="match status" value="1"/>
</dbReference>
<dbReference type="PROSITE" id="PS50089">
    <property type="entry name" value="ZF_RING_2"/>
    <property type="match status" value="1"/>
</dbReference>
<keyword evidence="2 4" id="KW-0863">Zinc-finger</keyword>
<evidence type="ECO:0000256" key="4">
    <source>
        <dbReference type="PROSITE-ProRule" id="PRU00175"/>
    </source>
</evidence>
<dbReference type="InterPro" id="IPR051438">
    <property type="entry name" value="RNF_E3_ubiq-protein_ligase"/>
</dbReference>
<organism evidence="6 7">
    <name type="scientific">Triparma laevis f. longispina</name>
    <dbReference type="NCBI Taxonomy" id="1714387"/>
    <lineage>
        <taxon>Eukaryota</taxon>
        <taxon>Sar</taxon>
        <taxon>Stramenopiles</taxon>
        <taxon>Ochrophyta</taxon>
        <taxon>Bolidophyceae</taxon>
        <taxon>Parmales</taxon>
        <taxon>Triparmaceae</taxon>
        <taxon>Triparma</taxon>
    </lineage>
</organism>
<dbReference type="GO" id="GO:0008270">
    <property type="term" value="F:zinc ion binding"/>
    <property type="evidence" value="ECO:0007669"/>
    <property type="project" value="UniProtKB-KW"/>
</dbReference>
<dbReference type="PROSITE" id="PS00518">
    <property type="entry name" value="ZF_RING_1"/>
    <property type="match status" value="1"/>
</dbReference>
<name>A0A9W7F530_9STRA</name>
<evidence type="ECO:0000256" key="2">
    <source>
        <dbReference type="ARBA" id="ARBA00022771"/>
    </source>
</evidence>
<keyword evidence="7" id="KW-1185">Reference proteome</keyword>
<dbReference type="EMBL" id="BRXW01000046">
    <property type="protein sequence ID" value="GMI02651.1"/>
    <property type="molecule type" value="Genomic_DNA"/>
</dbReference>
<protein>
    <recommendedName>
        <fullName evidence="5">RING-type domain-containing protein</fullName>
    </recommendedName>
</protein>
<dbReference type="Proteomes" id="UP001165122">
    <property type="component" value="Unassembled WGS sequence"/>
</dbReference>
<dbReference type="InterPro" id="IPR013083">
    <property type="entry name" value="Znf_RING/FYVE/PHD"/>
</dbReference>
<reference evidence="7" key="1">
    <citation type="journal article" date="2023" name="Commun. Biol.">
        <title>Genome analysis of Parmales, the sister group of diatoms, reveals the evolutionary specialization of diatoms from phago-mixotrophs to photoautotrophs.</title>
        <authorList>
            <person name="Ban H."/>
            <person name="Sato S."/>
            <person name="Yoshikawa S."/>
            <person name="Yamada K."/>
            <person name="Nakamura Y."/>
            <person name="Ichinomiya M."/>
            <person name="Sato N."/>
            <person name="Blanc-Mathieu R."/>
            <person name="Endo H."/>
            <person name="Kuwata A."/>
            <person name="Ogata H."/>
        </authorList>
    </citation>
    <scope>NUCLEOTIDE SEQUENCE [LARGE SCALE GENOMIC DNA]</scope>
    <source>
        <strain evidence="7">NIES 3700</strain>
    </source>
</reference>
<comment type="caution">
    <text evidence="6">The sequence shown here is derived from an EMBL/GenBank/DDBJ whole genome shotgun (WGS) entry which is preliminary data.</text>
</comment>
<dbReference type="GO" id="GO:0000209">
    <property type="term" value="P:protein polyubiquitination"/>
    <property type="evidence" value="ECO:0007669"/>
    <property type="project" value="TreeGrafter"/>
</dbReference>
<feature type="domain" description="RING-type" evidence="5">
    <location>
        <begin position="23"/>
        <end position="86"/>
    </location>
</feature>
<dbReference type="OrthoDB" id="6105938at2759"/>
<sequence>MGWDHALFVLPNQQMQTLKHFECPLCYEVVKNAVGCACGHTFCNDCLKLALNSTRAQLVRVRDDDDPGGFAVVQHISKKEECPVSRKHLTPNMVFPTFAVRKLVGSAKISCPFLFSTTIF</sequence>
<gene>
    <name evidence="6" type="ORF">TrLO_g11487</name>
</gene>
<evidence type="ECO:0000313" key="7">
    <source>
        <dbReference type="Proteomes" id="UP001165122"/>
    </source>
</evidence>
<evidence type="ECO:0000256" key="3">
    <source>
        <dbReference type="ARBA" id="ARBA00022833"/>
    </source>
</evidence>
<dbReference type="PANTHER" id="PTHR46016:SF1">
    <property type="entry name" value="RING-TYPE DOMAIN-CONTAINING PROTEIN"/>
    <property type="match status" value="1"/>
</dbReference>